<reference evidence="14" key="2">
    <citation type="submission" date="2025-08" db="UniProtKB">
        <authorList>
            <consortium name="RefSeq"/>
        </authorList>
    </citation>
    <scope>IDENTIFICATION</scope>
    <source>
        <tissue evidence="14">Leaf</tissue>
    </source>
</reference>
<evidence type="ECO:0000256" key="7">
    <source>
        <dbReference type="ARBA" id="ARBA00022777"/>
    </source>
</evidence>
<dbReference type="PANTHER" id="PTHR45631">
    <property type="entry name" value="OS07G0107800 PROTEIN-RELATED"/>
    <property type="match status" value="1"/>
</dbReference>
<keyword evidence="4" id="KW-0808">Transferase</keyword>
<dbReference type="KEGG" id="vra:106760605"/>
<keyword evidence="3" id="KW-0597">Phosphoprotein</keyword>
<evidence type="ECO:0000256" key="3">
    <source>
        <dbReference type="ARBA" id="ARBA00022553"/>
    </source>
</evidence>
<dbReference type="RefSeq" id="XP_014499510.1">
    <property type="nucleotide sequence ID" value="XM_014644024.2"/>
</dbReference>
<dbReference type="Gene3D" id="1.10.510.10">
    <property type="entry name" value="Transferase(Phosphotransferase) domain 1"/>
    <property type="match status" value="1"/>
</dbReference>
<evidence type="ECO:0000256" key="2">
    <source>
        <dbReference type="ARBA" id="ARBA00022527"/>
    </source>
</evidence>
<keyword evidence="13" id="KW-1185">Reference proteome</keyword>
<reference evidence="13" key="1">
    <citation type="journal article" date="2014" name="Nat. Commun.">
        <title>Genome sequence of mungbean and insights into evolution within Vigna species.</title>
        <authorList>
            <person name="Kang Y.J."/>
            <person name="Kim S.K."/>
            <person name="Kim M.Y."/>
            <person name="Lestari P."/>
            <person name="Kim K.H."/>
            <person name="Ha B.K."/>
            <person name="Jun T.H."/>
            <person name="Hwang W.J."/>
            <person name="Lee T."/>
            <person name="Lee J."/>
            <person name="Shim S."/>
            <person name="Yoon M.Y."/>
            <person name="Jang Y.E."/>
            <person name="Han K.S."/>
            <person name="Taeprayoon P."/>
            <person name="Yoon N."/>
            <person name="Somta P."/>
            <person name="Tanya P."/>
            <person name="Kim K.S."/>
            <person name="Gwag J.G."/>
            <person name="Moon J.K."/>
            <person name="Lee Y.H."/>
            <person name="Park B.S."/>
            <person name="Bombarely A."/>
            <person name="Doyle J.J."/>
            <person name="Jackson S.A."/>
            <person name="Schafleitner R."/>
            <person name="Srinives P."/>
            <person name="Varshney R.K."/>
            <person name="Lee S.H."/>
        </authorList>
    </citation>
    <scope>NUCLEOTIDE SEQUENCE [LARGE SCALE GENOMIC DNA]</scope>
    <source>
        <strain evidence="13">cv. VC1973A</strain>
    </source>
</reference>
<keyword evidence="7" id="KW-0418">Kinase</keyword>
<dbReference type="Proteomes" id="UP000087766">
    <property type="component" value="Chromosome 5"/>
</dbReference>
<evidence type="ECO:0000256" key="8">
    <source>
        <dbReference type="ARBA" id="ARBA00022840"/>
    </source>
</evidence>
<evidence type="ECO:0000259" key="12">
    <source>
        <dbReference type="PROSITE" id="PS50011"/>
    </source>
</evidence>
<organism evidence="13 14">
    <name type="scientific">Vigna radiata var. radiata</name>
    <name type="common">Mung bean</name>
    <name type="synonym">Phaseolus aureus</name>
    <dbReference type="NCBI Taxonomy" id="3916"/>
    <lineage>
        <taxon>Eukaryota</taxon>
        <taxon>Viridiplantae</taxon>
        <taxon>Streptophyta</taxon>
        <taxon>Embryophyta</taxon>
        <taxon>Tracheophyta</taxon>
        <taxon>Spermatophyta</taxon>
        <taxon>Magnoliopsida</taxon>
        <taxon>eudicotyledons</taxon>
        <taxon>Gunneridae</taxon>
        <taxon>Pentapetalae</taxon>
        <taxon>rosids</taxon>
        <taxon>fabids</taxon>
        <taxon>Fabales</taxon>
        <taxon>Fabaceae</taxon>
        <taxon>Papilionoideae</taxon>
        <taxon>50 kb inversion clade</taxon>
        <taxon>NPAAA clade</taxon>
        <taxon>indigoferoid/millettioid clade</taxon>
        <taxon>Phaseoleae</taxon>
        <taxon>Vigna</taxon>
    </lineage>
</organism>
<evidence type="ECO:0000256" key="4">
    <source>
        <dbReference type="ARBA" id="ARBA00022679"/>
    </source>
</evidence>
<keyword evidence="8" id="KW-0067">ATP-binding</keyword>
<keyword evidence="9" id="KW-1133">Transmembrane helix</keyword>
<keyword evidence="6" id="KW-0547">Nucleotide-binding</keyword>
<keyword evidence="2" id="KW-0723">Serine/threonine-protein kinase</keyword>
<sequence length="214" mass="23986">MSWEKRLRIAVDAASGLEYLQNGCKPPIFHRDVKSTNILLNEHLQAKLSDFGLSKIIQTDGETHVSTVIAGTPGYLDPEYYLTNRLTEKSDVYSFGVVLLEIITSQPVIAKNQEKTHISEWVRSLIAKGDINAIVDSRLEGEFDSNSVWKAVEKAMECVSPNPNRRPNISVVVNELKESLAMELARTEDRSTHTSDSVNQFIMNLNTESLPQAR</sequence>
<dbReference type="Pfam" id="PF00069">
    <property type="entry name" value="Pkinase"/>
    <property type="match status" value="1"/>
</dbReference>
<evidence type="ECO:0000256" key="11">
    <source>
        <dbReference type="ARBA" id="ARBA00023170"/>
    </source>
</evidence>
<dbReference type="InterPro" id="IPR011009">
    <property type="entry name" value="Kinase-like_dom_sf"/>
</dbReference>
<evidence type="ECO:0000256" key="10">
    <source>
        <dbReference type="ARBA" id="ARBA00023136"/>
    </source>
</evidence>
<keyword evidence="5" id="KW-0812">Transmembrane</keyword>
<dbReference type="SUPFAM" id="SSF56112">
    <property type="entry name" value="Protein kinase-like (PK-like)"/>
    <property type="match status" value="1"/>
</dbReference>
<dbReference type="GO" id="GO:0016020">
    <property type="term" value="C:membrane"/>
    <property type="evidence" value="ECO:0007669"/>
    <property type="project" value="UniProtKB-SubCell"/>
</dbReference>
<proteinExistence type="predicted"/>
<evidence type="ECO:0000256" key="9">
    <source>
        <dbReference type="ARBA" id="ARBA00022989"/>
    </source>
</evidence>
<dbReference type="GO" id="GO:0004674">
    <property type="term" value="F:protein serine/threonine kinase activity"/>
    <property type="evidence" value="ECO:0007669"/>
    <property type="project" value="UniProtKB-KW"/>
</dbReference>
<dbReference type="PROSITE" id="PS50011">
    <property type="entry name" value="PROTEIN_KINASE_DOM"/>
    <property type="match status" value="1"/>
</dbReference>
<name>A0A1S3U0G4_VIGRR</name>
<evidence type="ECO:0000313" key="13">
    <source>
        <dbReference type="Proteomes" id="UP000087766"/>
    </source>
</evidence>
<dbReference type="SMART" id="SM00220">
    <property type="entry name" value="S_TKc"/>
    <property type="match status" value="1"/>
</dbReference>
<evidence type="ECO:0000256" key="1">
    <source>
        <dbReference type="ARBA" id="ARBA00004167"/>
    </source>
</evidence>
<dbReference type="OrthoDB" id="2013020at2759"/>
<dbReference type="InterPro" id="IPR000719">
    <property type="entry name" value="Prot_kinase_dom"/>
</dbReference>
<accession>A0A1S3U0G4</accession>
<evidence type="ECO:0000313" key="14">
    <source>
        <dbReference type="RefSeq" id="XP_014499510.1"/>
    </source>
</evidence>
<evidence type="ECO:0000256" key="5">
    <source>
        <dbReference type="ARBA" id="ARBA00022692"/>
    </source>
</evidence>
<gene>
    <name evidence="14" type="primary">LOC106760605</name>
</gene>
<dbReference type="PROSITE" id="PS00108">
    <property type="entry name" value="PROTEIN_KINASE_ST"/>
    <property type="match status" value="1"/>
</dbReference>
<dbReference type="InterPro" id="IPR008271">
    <property type="entry name" value="Ser/Thr_kinase_AS"/>
</dbReference>
<protein>
    <submittedName>
        <fullName evidence="14">LRR receptor-like serine/threonine-protein kinase IOS1</fullName>
    </submittedName>
</protein>
<dbReference type="FunFam" id="1.10.510.10:FF:000146">
    <property type="entry name" value="LRR receptor-like serine/threonine-protein kinase IOS1"/>
    <property type="match status" value="1"/>
</dbReference>
<dbReference type="GO" id="GO:0005524">
    <property type="term" value="F:ATP binding"/>
    <property type="evidence" value="ECO:0007669"/>
    <property type="project" value="UniProtKB-KW"/>
</dbReference>
<evidence type="ECO:0000256" key="6">
    <source>
        <dbReference type="ARBA" id="ARBA00022741"/>
    </source>
</evidence>
<comment type="subcellular location">
    <subcellularLocation>
        <location evidence="1">Membrane</location>
        <topology evidence="1">Single-pass membrane protein</topology>
    </subcellularLocation>
</comment>
<dbReference type="GeneID" id="106760605"/>
<keyword evidence="11" id="KW-0675">Receptor</keyword>
<dbReference type="AlphaFoldDB" id="A0A1S3U0G4"/>
<dbReference type="PANTHER" id="PTHR45631:SF202">
    <property type="entry name" value="SENESCENCE-INDUCED RECEPTOR-LIKE SERINE_THREONINE-PROTEIN KINASE"/>
    <property type="match status" value="1"/>
</dbReference>
<keyword evidence="10" id="KW-0472">Membrane</keyword>
<feature type="domain" description="Protein kinase" evidence="12">
    <location>
        <begin position="1"/>
        <end position="180"/>
    </location>
</feature>